<name>A0A2T7A7L6_TUBBO</name>
<feature type="transmembrane region" description="Helical" evidence="6">
    <location>
        <begin position="207"/>
        <end position="229"/>
    </location>
</feature>
<dbReference type="GO" id="GO:0016020">
    <property type="term" value="C:membrane"/>
    <property type="evidence" value="ECO:0007669"/>
    <property type="project" value="UniProtKB-SubCell"/>
</dbReference>
<feature type="transmembrane region" description="Helical" evidence="6">
    <location>
        <begin position="42"/>
        <end position="62"/>
    </location>
</feature>
<dbReference type="STRING" id="42251.A0A2T7A7L6"/>
<feature type="transmembrane region" description="Helical" evidence="6">
    <location>
        <begin position="128"/>
        <end position="151"/>
    </location>
</feature>
<feature type="transmembrane region" description="Helical" evidence="6">
    <location>
        <begin position="249"/>
        <end position="272"/>
    </location>
</feature>
<evidence type="ECO:0000256" key="2">
    <source>
        <dbReference type="ARBA" id="ARBA00022692"/>
    </source>
</evidence>
<evidence type="ECO:0000256" key="5">
    <source>
        <dbReference type="ARBA" id="ARBA00038359"/>
    </source>
</evidence>
<evidence type="ECO:0000256" key="1">
    <source>
        <dbReference type="ARBA" id="ARBA00004141"/>
    </source>
</evidence>
<accession>A0A2T7A7L6</accession>
<dbReference type="PANTHER" id="PTHR33048:SF92">
    <property type="entry name" value="INTEGRAL MEMBRANE PROTEIN"/>
    <property type="match status" value="1"/>
</dbReference>
<keyword evidence="4 6" id="KW-0472">Membrane</keyword>
<protein>
    <recommendedName>
        <fullName evidence="7">Rhodopsin domain-containing protein</fullName>
    </recommendedName>
</protein>
<feature type="transmembrane region" description="Helical" evidence="6">
    <location>
        <begin position="6"/>
        <end position="30"/>
    </location>
</feature>
<comment type="subcellular location">
    <subcellularLocation>
        <location evidence="1">Membrane</location>
        <topology evidence="1">Multi-pass membrane protein</topology>
    </subcellularLocation>
</comment>
<proteinExistence type="inferred from homology"/>
<dbReference type="AlphaFoldDB" id="A0A2T7A7L6"/>
<organism evidence="8 9">
    <name type="scientific">Tuber borchii</name>
    <name type="common">White truffle</name>
    <dbReference type="NCBI Taxonomy" id="42251"/>
    <lineage>
        <taxon>Eukaryota</taxon>
        <taxon>Fungi</taxon>
        <taxon>Dikarya</taxon>
        <taxon>Ascomycota</taxon>
        <taxon>Pezizomycotina</taxon>
        <taxon>Pezizomycetes</taxon>
        <taxon>Pezizales</taxon>
        <taxon>Tuberaceae</taxon>
        <taxon>Tuber</taxon>
    </lineage>
</organism>
<dbReference type="Pfam" id="PF20684">
    <property type="entry name" value="Fung_rhodopsin"/>
    <property type="match status" value="1"/>
</dbReference>
<evidence type="ECO:0000256" key="4">
    <source>
        <dbReference type="ARBA" id="ARBA00023136"/>
    </source>
</evidence>
<comment type="caution">
    <text evidence="8">The sequence shown here is derived from an EMBL/GenBank/DDBJ whole genome shotgun (WGS) entry which is preliminary data.</text>
</comment>
<feature type="transmembrane region" description="Helical" evidence="6">
    <location>
        <begin position="180"/>
        <end position="200"/>
    </location>
</feature>
<dbReference type="InterPro" id="IPR052337">
    <property type="entry name" value="SAT4-like"/>
</dbReference>
<feature type="domain" description="Rhodopsin" evidence="7">
    <location>
        <begin position="39"/>
        <end position="273"/>
    </location>
</feature>
<keyword evidence="2 6" id="KW-0812">Transmembrane</keyword>
<dbReference type="OrthoDB" id="5372266at2759"/>
<dbReference type="InterPro" id="IPR049326">
    <property type="entry name" value="Rhodopsin_dom_fungi"/>
</dbReference>
<evidence type="ECO:0000313" key="9">
    <source>
        <dbReference type="Proteomes" id="UP000244722"/>
    </source>
</evidence>
<evidence type="ECO:0000313" key="8">
    <source>
        <dbReference type="EMBL" id="PUU83736.1"/>
    </source>
</evidence>
<keyword evidence="9" id="KW-1185">Reference proteome</keyword>
<gene>
    <name evidence="8" type="ORF">B9Z19DRAFT_1118874</name>
</gene>
<feature type="transmembrane region" description="Helical" evidence="6">
    <location>
        <begin position="93"/>
        <end position="116"/>
    </location>
</feature>
<comment type="similarity">
    <text evidence="5">Belongs to the SAT4 family.</text>
</comment>
<reference evidence="8 9" key="1">
    <citation type="submission" date="2017-04" db="EMBL/GenBank/DDBJ databases">
        <title>Draft genome sequence of Tuber borchii Vittad., a whitish edible truffle.</title>
        <authorList>
            <consortium name="DOE Joint Genome Institute"/>
            <person name="Murat C."/>
            <person name="Kuo A."/>
            <person name="Barry K.W."/>
            <person name="Clum A."/>
            <person name="Dockter R.B."/>
            <person name="Fauchery L."/>
            <person name="Iotti M."/>
            <person name="Kohler A."/>
            <person name="Labutti K."/>
            <person name="Lindquist E.A."/>
            <person name="Lipzen A."/>
            <person name="Ohm R.A."/>
            <person name="Wang M."/>
            <person name="Grigoriev I.V."/>
            <person name="Zambonelli A."/>
            <person name="Martin F.M."/>
        </authorList>
    </citation>
    <scope>NUCLEOTIDE SEQUENCE [LARGE SCALE GENOMIC DNA]</scope>
    <source>
        <strain evidence="8 9">Tbo3840</strain>
    </source>
</reference>
<dbReference type="Proteomes" id="UP000244722">
    <property type="component" value="Unassembled WGS sequence"/>
</dbReference>
<sequence length="321" mass="36095">MPTDSINGFIALVAFITVLTIFGTIGRLWILRRRPRTLAVNISDAAFVLFTVLMIATAGVAYDGVRQELRIRRDFGDQAIPKMLFTEGYLKEFFAISLFCTTQVWLLKGAFLGYYWSLRETLTERVRALLYVVSAYCVATYIGVLSFQLGYCHPVSTNWSTGSDRCLATLTVPGMIFQQWTNITSDIMVLIVPLFTISTLQLGRKDVYALSVVFGIGALSIAASVVRFTQVYYVVMHADNSIEAIRRTLVWAVIEKLFAFTAFCLPCLRVFYRKRHSTIGSLPEHKALFSMSSQSNSFRSGSRSGRSCSVGDCREEEEYII</sequence>
<keyword evidence="3 6" id="KW-1133">Transmembrane helix</keyword>
<evidence type="ECO:0000256" key="3">
    <source>
        <dbReference type="ARBA" id="ARBA00022989"/>
    </source>
</evidence>
<evidence type="ECO:0000259" key="7">
    <source>
        <dbReference type="Pfam" id="PF20684"/>
    </source>
</evidence>
<evidence type="ECO:0000256" key="6">
    <source>
        <dbReference type="SAM" id="Phobius"/>
    </source>
</evidence>
<dbReference type="EMBL" id="NESQ01000008">
    <property type="protein sequence ID" value="PUU83736.1"/>
    <property type="molecule type" value="Genomic_DNA"/>
</dbReference>
<dbReference type="PANTHER" id="PTHR33048">
    <property type="entry name" value="PTH11-LIKE INTEGRAL MEMBRANE PROTEIN (AFU_ORTHOLOGUE AFUA_5G11245)"/>
    <property type="match status" value="1"/>
</dbReference>